<keyword evidence="2" id="KW-1133">Transmembrane helix</keyword>
<evidence type="ECO:0000256" key="1">
    <source>
        <dbReference type="SAM" id="MobiDB-lite"/>
    </source>
</evidence>
<proteinExistence type="predicted"/>
<name>A0ABV6RBV3_9MICO</name>
<accession>A0ABV6RBV3</accession>
<sequence>MIGTASRMVSDAQPNPSSAKVAPRIRHIGDRGAPRDLLERPPGRIQQEPARRPASRPARDRGDLGETGQLRPCQIQAPGDEPDRLAAFYVIMMLVILALHLLAMIAGLLLALLVPERPHVLRPAITTARFALSRGESTSDHGPDLLQPARPARAAIDVHRRWLRGDLSVRG</sequence>
<dbReference type="RefSeq" id="WP_376978850.1">
    <property type="nucleotide sequence ID" value="NZ_JBHLSV010000005.1"/>
</dbReference>
<reference evidence="3 4" key="1">
    <citation type="submission" date="2024-09" db="EMBL/GenBank/DDBJ databases">
        <authorList>
            <person name="Sun Q."/>
            <person name="Mori K."/>
        </authorList>
    </citation>
    <scope>NUCLEOTIDE SEQUENCE [LARGE SCALE GENOMIC DNA]</scope>
    <source>
        <strain evidence="3 4">CICC 10874</strain>
    </source>
</reference>
<feature type="transmembrane region" description="Helical" evidence="2">
    <location>
        <begin position="86"/>
        <end position="114"/>
    </location>
</feature>
<dbReference type="EMBL" id="JBHLSV010000005">
    <property type="protein sequence ID" value="MFC0673348.1"/>
    <property type="molecule type" value="Genomic_DNA"/>
</dbReference>
<evidence type="ECO:0000313" key="3">
    <source>
        <dbReference type="EMBL" id="MFC0673348.1"/>
    </source>
</evidence>
<evidence type="ECO:0000256" key="2">
    <source>
        <dbReference type="SAM" id="Phobius"/>
    </source>
</evidence>
<protein>
    <recommendedName>
        <fullName evidence="5">DUF4389 domain-containing protein</fullName>
    </recommendedName>
</protein>
<evidence type="ECO:0008006" key="5">
    <source>
        <dbReference type="Google" id="ProtNLM"/>
    </source>
</evidence>
<evidence type="ECO:0000313" key="4">
    <source>
        <dbReference type="Proteomes" id="UP001589793"/>
    </source>
</evidence>
<keyword evidence="2" id="KW-0472">Membrane</keyword>
<dbReference type="Proteomes" id="UP001589793">
    <property type="component" value="Unassembled WGS sequence"/>
</dbReference>
<feature type="compositionally biased region" description="Basic and acidic residues" evidence="1">
    <location>
        <begin position="27"/>
        <end position="42"/>
    </location>
</feature>
<gene>
    <name evidence="3" type="ORF">ACFFF6_05190</name>
</gene>
<comment type="caution">
    <text evidence="3">The sequence shown here is derived from an EMBL/GenBank/DDBJ whole genome shotgun (WGS) entry which is preliminary data.</text>
</comment>
<keyword evidence="4" id="KW-1185">Reference proteome</keyword>
<organism evidence="3 4">
    <name type="scientific">Brachybacterium hainanense</name>
    <dbReference type="NCBI Taxonomy" id="1541174"/>
    <lineage>
        <taxon>Bacteria</taxon>
        <taxon>Bacillati</taxon>
        <taxon>Actinomycetota</taxon>
        <taxon>Actinomycetes</taxon>
        <taxon>Micrococcales</taxon>
        <taxon>Dermabacteraceae</taxon>
        <taxon>Brachybacterium</taxon>
    </lineage>
</organism>
<keyword evidence="2" id="KW-0812">Transmembrane</keyword>
<feature type="region of interest" description="Disordered" evidence="1">
    <location>
        <begin position="1"/>
        <end position="77"/>
    </location>
</feature>